<evidence type="ECO:0000256" key="3">
    <source>
        <dbReference type="ARBA" id="ARBA00022833"/>
    </source>
</evidence>
<evidence type="ECO:0000256" key="1">
    <source>
        <dbReference type="ARBA" id="ARBA00022723"/>
    </source>
</evidence>
<dbReference type="OrthoDB" id="265717at2759"/>
<reference evidence="6" key="1">
    <citation type="submission" date="2020-11" db="EMBL/GenBank/DDBJ databases">
        <authorList>
            <consortium name="DOE Joint Genome Institute"/>
            <person name="Ahrendt S."/>
            <person name="Riley R."/>
            <person name="Andreopoulos W."/>
            <person name="Labutti K."/>
            <person name="Pangilinan J."/>
            <person name="Ruiz-Duenas F.J."/>
            <person name="Barrasa J.M."/>
            <person name="Sanchez-Garcia M."/>
            <person name="Camarero S."/>
            <person name="Miyauchi S."/>
            <person name="Serrano A."/>
            <person name="Linde D."/>
            <person name="Babiker R."/>
            <person name="Drula E."/>
            <person name="Ayuso-Fernandez I."/>
            <person name="Pacheco R."/>
            <person name="Padilla G."/>
            <person name="Ferreira P."/>
            <person name="Barriuso J."/>
            <person name="Kellner H."/>
            <person name="Castanera R."/>
            <person name="Alfaro M."/>
            <person name="Ramirez L."/>
            <person name="Pisabarro A.G."/>
            <person name="Kuo A."/>
            <person name="Tritt A."/>
            <person name="Lipzen A."/>
            <person name="He G."/>
            <person name="Yan M."/>
            <person name="Ng V."/>
            <person name="Cullen D."/>
            <person name="Martin F."/>
            <person name="Rosso M.-N."/>
            <person name="Henrissat B."/>
            <person name="Hibbett D."/>
            <person name="Martinez A.T."/>
            <person name="Grigoriev I.V."/>
        </authorList>
    </citation>
    <scope>NUCLEOTIDE SEQUENCE</scope>
    <source>
        <strain evidence="6">CBS 247.69</strain>
    </source>
</reference>
<evidence type="ECO:0000313" key="6">
    <source>
        <dbReference type="EMBL" id="KAF9462691.1"/>
    </source>
</evidence>
<evidence type="ECO:0000259" key="5">
    <source>
        <dbReference type="PROSITE" id="PS50865"/>
    </source>
</evidence>
<dbReference type="AlphaFoldDB" id="A0A9P5Y7F2"/>
<keyword evidence="1" id="KW-0479">Metal-binding</keyword>
<dbReference type="SUPFAM" id="SSF144232">
    <property type="entry name" value="HIT/MYND zinc finger-like"/>
    <property type="match status" value="1"/>
</dbReference>
<evidence type="ECO:0000256" key="4">
    <source>
        <dbReference type="PROSITE-ProRule" id="PRU00134"/>
    </source>
</evidence>
<keyword evidence="7" id="KW-1185">Reference proteome</keyword>
<evidence type="ECO:0000313" key="7">
    <source>
        <dbReference type="Proteomes" id="UP000807353"/>
    </source>
</evidence>
<protein>
    <recommendedName>
        <fullName evidence="5">MYND-type domain-containing protein</fullName>
    </recommendedName>
</protein>
<organism evidence="6 7">
    <name type="scientific">Collybia nuda</name>
    <dbReference type="NCBI Taxonomy" id="64659"/>
    <lineage>
        <taxon>Eukaryota</taxon>
        <taxon>Fungi</taxon>
        <taxon>Dikarya</taxon>
        <taxon>Basidiomycota</taxon>
        <taxon>Agaricomycotina</taxon>
        <taxon>Agaricomycetes</taxon>
        <taxon>Agaricomycetidae</taxon>
        <taxon>Agaricales</taxon>
        <taxon>Tricholomatineae</taxon>
        <taxon>Clitocybaceae</taxon>
        <taxon>Collybia</taxon>
    </lineage>
</organism>
<comment type="caution">
    <text evidence="6">The sequence shown here is derived from an EMBL/GenBank/DDBJ whole genome shotgun (WGS) entry which is preliminary data.</text>
</comment>
<keyword evidence="2 4" id="KW-0863">Zinc-finger</keyword>
<sequence>MDHHLSLVLSNPHSPLVSYAMLPGDHWDMEDAEVEKDNPAIFLCEIAGNRSILRPAYQIKDLDGKDLHFAVYTTGRGITRVSQSLDDYHPADQSWVNLPVGTTICIENIHQHYFMDGQQGIRLDSDNDTLNSAKILKCTMQQFLELNETLRKNGSTCSSASCTSEEKLEKLLRCAVCKTPYCSKSCQSSHWKLEHKKQCRIIAYLRYLNRQYGR</sequence>
<dbReference type="Proteomes" id="UP000807353">
    <property type="component" value="Unassembled WGS sequence"/>
</dbReference>
<feature type="domain" description="MYND-type" evidence="5">
    <location>
        <begin position="159"/>
        <end position="199"/>
    </location>
</feature>
<dbReference type="Pfam" id="PF01753">
    <property type="entry name" value="zf-MYND"/>
    <property type="match status" value="1"/>
</dbReference>
<dbReference type="EMBL" id="MU150269">
    <property type="protein sequence ID" value="KAF9462691.1"/>
    <property type="molecule type" value="Genomic_DNA"/>
</dbReference>
<keyword evidence="3" id="KW-0862">Zinc</keyword>
<dbReference type="GO" id="GO:0008270">
    <property type="term" value="F:zinc ion binding"/>
    <property type="evidence" value="ECO:0007669"/>
    <property type="project" value="UniProtKB-KW"/>
</dbReference>
<name>A0A9P5Y7F2_9AGAR</name>
<dbReference type="PROSITE" id="PS50865">
    <property type="entry name" value="ZF_MYND_2"/>
    <property type="match status" value="1"/>
</dbReference>
<proteinExistence type="predicted"/>
<accession>A0A9P5Y7F2</accession>
<evidence type="ECO:0000256" key="2">
    <source>
        <dbReference type="ARBA" id="ARBA00022771"/>
    </source>
</evidence>
<dbReference type="Gene3D" id="6.10.140.2220">
    <property type="match status" value="1"/>
</dbReference>
<gene>
    <name evidence="6" type="ORF">BDZ94DRAFT_1260526</name>
</gene>
<dbReference type="InterPro" id="IPR002893">
    <property type="entry name" value="Znf_MYND"/>
</dbReference>